<proteinExistence type="predicted"/>
<evidence type="ECO:0000313" key="1">
    <source>
        <dbReference type="EMBL" id="ADZ08554.1"/>
    </source>
</evidence>
<evidence type="ECO:0008006" key="3">
    <source>
        <dbReference type="Google" id="ProtNLM"/>
    </source>
</evidence>
<dbReference type="STRING" id="877455.Metbo_0302"/>
<gene>
    <name evidence="1" type="ordered locus">Metbo_0302</name>
</gene>
<reference evidence="2" key="1">
    <citation type="submission" date="2011-02" db="EMBL/GenBank/DDBJ databases">
        <title>Complete sequence of Methanobacterium sp. AL-21.</title>
        <authorList>
            <consortium name="US DOE Joint Genome Institute"/>
            <person name="Lucas S."/>
            <person name="Copeland A."/>
            <person name="Lapidus A."/>
            <person name="Cheng J.-F."/>
            <person name="Goodwin L."/>
            <person name="Pitluck S."/>
            <person name="Chertkov O."/>
            <person name="Detter J.C."/>
            <person name="Han C."/>
            <person name="Tapia R."/>
            <person name="Land M."/>
            <person name="Hauser L."/>
            <person name="Kyrpides N."/>
            <person name="Ivanova N."/>
            <person name="Mikhailova N."/>
            <person name="Pagani I."/>
            <person name="Cadillo-Quiroz H."/>
            <person name="Imachi H."/>
            <person name="Zinder S."/>
            <person name="Liu W."/>
            <person name="Woyke T."/>
        </authorList>
    </citation>
    <scope>NUCLEOTIDE SEQUENCE [LARGE SCALE GENOMIC DNA]</scope>
    <source>
        <strain evidence="2">AL-21</strain>
    </source>
</reference>
<sequence length="175" mass="18882" precursor="true">MKKYLIILFILLCAVVMVSGCVTDNKNNNETQTYSQNNVSFNYPGGWASANPTAPNAVAAVADPKSIQSGSPSTVVIIQKPNATASNLSAAYAANYATFFNNTGYQQVSEGNITVNGTGALENVYATNSTNPREYRAVWLNENGTIYVILCVANQSDFKNEQNNFNLIINSFSAK</sequence>
<protein>
    <recommendedName>
        <fullName evidence="3">PsbP C-terminal domain-containing protein</fullName>
    </recommendedName>
</protein>
<dbReference type="Gene3D" id="3.40.1000.10">
    <property type="entry name" value="Mog1/PsbP, alpha/beta/alpha sandwich"/>
    <property type="match status" value="1"/>
</dbReference>
<dbReference type="RefSeq" id="WP_013643905.1">
    <property type="nucleotide sequence ID" value="NC_015216.1"/>
</dbReference>
<dbReference type="GeneID" id="10276734"/>
<reference evidence="1 2" key="2">
    <citation type="journal article" date="2014" name="Int. J. Syst. Evol. Microbiol.">
        <title>Methanobacterium paludis sp. nov. and a novel strain of Methanobacterium lacus isolated from northern peatlands.</title>
        <authorList>
            <person name="Cadillo-Quiroz H."/>
            <person name="Brauer S.L."/>
            <person name="Goodson N."/>
            <person name="Yavitt J.B."/>
            <person name="Zinder S.H."/>
        </authorList>
    </citation>
    <scope>NUCLEOTIDE SEQUENCE [LARGE SCALE GENOMIC DNA]</scope>
    <source>
        <strain evidence="1 2">AL-21</strain>
    </source>
</reference>
<dbReference type="KEGG" id="mel:Metbo_0302"/>
<keyword evidence="2" id="KW-1185">Reference proteome</keyword>
<dbReference type="AlphaFoldDB" id="F0T8L2"/>
<organism evidence="1 2">
    <name type="scientific">Methanobacterium lacus (strain AL-21)</name>
    <dbReference type="NCBI Taxonomy" id="877455"/>
    <lineage>
        <taxon>Archaea</taxon>
        <taxon>Methanobacteriati</taxon>
        <taxon>Methanobacteriota</taxon>
        <taxon>Methanomada group</taxon>
        <taxon>Methanobacteria</taxon>
        <taxon>Methanobacteriales</taxon>
        <taxon>Methanobacteriaceae</taxon>
        <taxon>Methanobacterium</taxon>
    </lineage>
</organism>
<dbReference type="Pfam" id="PF18933">
    <property type="entry name" value="PsbP_2"/>
    <property type="match status" value="1"/>
</dbReference>
<dbReference type="eggNOG" id="arCOG06468">
    <property type="taxonomic scope" value="Archaea"/>
</dbReference>
<dbReference type="EMBL" id="CP002551">
    <property type="protein sequence ID" value="ADZ08554.1"/>
    <property type="molecule type" value="Genomic_DNA"/>
</dbReference>
<name>F0T8L2_METLA</name>
<dbReference type="OrthoDB" id="82411at2157"/>
<dbReference type="PROSITE" id="PS51257">
    <property type="entry name" value="PROKAR_LIPOPROTEIN"/>
    <property type="match status" value="1"/>
</dbReference>
<dbReference type="Proteomes" id="UP000007490">
    <property type="component" value="Chromosome"/>
</dbReference>
<dbReference type="HOGENOM" id="CLU_124264_0_0_2"/>
<accession>F0T8L2</accession>
<evidence type="ECO:0000313" key="2">
    <source>
        <dbReference type="Proteomes" id="UP000007490"/>
    </source>
</evidence>